<dbReference type="EMBL" id="JACNJZ010000094">
    <property type="protein sequence ID" value="MBC8317628.1"/>
    <property type="molecule type" value="Genomic_DNA"/>
</dbReference>
<organism evidence="5 6">
    <name type="scientific">Candidatus Desulfobia pelagia</name>
    <dbReference type="NCBI Taxonomy" id="2841692"/>
    <lineage>
        <taxon>Bacteria</taxon>
        <taxon>Pseudomonadati</taxon>
        <taxon>Thermodesulfobacteriota</taxon>
        <taxon>Desulfobulbia</taxon>
        <taxon>Desulfobulbales</taxon>
        <taxon>Desulfobulbaceae</taxon>
        <taxon>Candidatus Desulfobia</taxon>
    </lineage>
</organism>
<feature type="domain" description="ABC transporter" evidence="4">
    <location>
        <begin position="14"/>
        <end position="243"/>
    </location>
</feature>
<dbReference type="Gene3D" id="3.40.50.300">
    <property type="entry name" value="P-loop containing nucleotide triphosphate hydrolases"/>
    <property type="match status" value="1"/>
</dbReference>
<gene>
    <name evidence="5" type="ORF">H8E41_06950</name>
</gene>
<dbReference type="Proteomes" id="UP000614424">
    <property type="component" value="Unassembled WGS sequence"/>
</dbReference>
<proteinExistence type="predicted"/>
<dbReference type="InterPro" id="IPR003439">
    <property type="entry name" value="ABC_transporter-like_ATP-bd"/>
</dbReference>
<evidence type="ECO:0000256" key="2">
    <source>
        <dbReference type="ARBA" id="ARBA00022741"/>
    </source>
</evidence>
<dbReference type="InterPro" id="IPR003593">
    <property type="entry name" value="AAA+_ATPase"/>
</dbReference>
<dbReference type="Pfam" id="PF00005">
    <property type="entry name" value="ABC_tran"/>
    <property type="match status" value="1"/>
</dbReference>
<dbReference type="InterPro" id="IPR027417">
    <property type="entry name" value="P-loop_NTPase"/>
</dbReference>
<protein>
    <submittedName>
        <fullName evidence="5">ABC transporter ATP-binding protein</fullName>
    </submittedName>
</protein>
<evidence type="ECO:0000259" key="4">
    <source>
        <dbReference type="PROSITE" id="PS50893"/>
    </source>
</evidence>
<evidence type="ECO:0000256" key="3">
    <source>
        <dbReference type="ARBA" id="ARBA00022840"/>
    </source>
</evidence>
<dbReference type="SMART" id="SM00382">
    <property type="entry name" value="AAA"/>
    <property type="match status" value="1"/>
</dbReference>
<evidence type="ECO:0000256" key="1">
    <source>
        <dbReference type="ARBA" id="ARBA00022448"/>
    </source>
</evidence>
<dbReference type="InterPro" id="IPR051782">
    <property type="entry name" value="ABC_Transporter_VariousFunc"/>
</dbReference>
<dbReference type="GO" id="GO:0016887">
    <property type="term" value="F:ATP hydrolysis activity"/>
    <property type="evidence" value="ECO:0007669"/>
    <property type="project" value="InterPro"/>
</dbReference>
<name>A0A8J6NFA5_9BACT</name>
<reference evidence="5 6" key="1">
    <citation type="submission" date="2020-08" db="EMBL/GenBank/DDBJ databases">
        <title>Bridging the membrane lipid divide: bacteria of the FCB group superphylum have the potential to synthesize archaeal ether lipids.</title>
        <authorList>
            <person name="Villanueva L."/>
            <person name="Von Meijenfeldt F.A.B."/>
            <person name="Westbye A.B."/>
            <person name="Yadav S."/>
            <person name="Hopmans E.C."/>
            <person name="Dutilh B.E."/>
            <person name="Sinninghe Damste J.S."/>
        </authorList>
    </citation>
    <scope>NUCLEOTIDE SEQUENCE [LARGE SCALE GENOMIC DNA]</scope>
    <source>
        <strain evidence="5">NIOZ-UU47</strain>
    </source>
</reference>
<dbReference type="PROSITE" id="PS50893">
    <property type="entry name" value="ABC_TRANSPORTER_2"/>
    <property type="match status" value="1"/>
</dbReference>
<dbReference type="GO" id="GO:0005524">
    <property type="term" value="F:ATP binding"/>
    <property type="evidence" value="ECO:0007669"/>
    <property type="project" value="UniProtKB-KW"/>
</dbReference>
<dbReference type="AlphaFoldDB" id="A0A8J6NFA5"/>
<keyword evidence="3 5" id="KW-0067">ATP-binding</keyword>
<dbReference type="SUPFAM" id="SSF52540">
    <property type="entry name" value="P-loop containing nucleoside triphosphate hydrolases"/>
    <property type="match status" value="1"/>
</dbReference>
<sequence>MPEPERKPEGQPALEVTHLSKNFSDFKAVEDISLTIEKGEIFGFLGPNGAGKTTTIKMMAGLLKPDSGSITIGGHNLAKDPLVCKKITGYIPDRPYLYEKLTGRELLQFIASLYHLSGEEFEKCQRYLELFDLTDWQDHLIESYSHGMRQKLIMTSVFMLDSPLIIVDEPMVGLDPKSARIVKELFKQHARSGKTIFLSTHSLEIAEELCNRIGIILKGRLKSLGTVDTLRKEAKMEGSDLEDVFLELTGAYEVQDVVNALRS</sequence>
<dbReference type="PANTHER" id="PTHR42939:SF1">
    <property type="entry name" value="ABC TRANSPORTER ATP-BINDING PROTEIN ALBC-RELATED"/>
    <property type="match status" value="1"/>
</dbReference>
<comment type="caution">
    <text evidence="5">The sequence shown here is derived from an EMBL/GenBank/DDBJ whole genome shotgun (WGS) entry which is preliminary data.</text>
</comment>
<evidence type="ECO:0000313" key="6">
    <source>
        <dbReference type="Proteomes" id="UP000614424"/>
    </source>
</evidence>
<dbReference type="PANTHER" id="PTHR42939">
    <property type="entry name" value="ABC TRANSPORTER ATP-BINDING PROTEIN ALBC-RELATED"/>
    <property type="match status" value="1"/>
</dbReference>
<keyword evidence="2" id="KW-0547">Nucleotide-binding</keyword>
<dbReference type="CDD" id="cd03230">
    <property type="entry name" value="ABC_DR_subfamily_A"/>
    <property type="match status" value="1"/>
</dbReference>
<accession>A0A8J6NFA5</accession>
<keyword evidence="1" id="KW-0813">Transport</keyword>
<evidence type="ECO:0000313" key="5">
    <source>
        <dbReference type="EMBL" id="MBC8317628.1"/>
    </source>
</evidence>